<dbReference type="PROSITE" id="PS51682">
    <property type="entry name" value="SAM_OMT_I"/>
    <property type="match status" value="1"/>
</dbReference>
<evidence type="ECO:0000313" key="7">
    <source>
        <dbReference type="EMBL" id="CAD9131149.1"/>
    </source>
</evidence>
<dbReference type="CDD" id="cd02440">
    <property type="entry name" value="AdoMet_MTases"/>
    <property type="match status" value="1"/>
</dbReference>
<keyword evidence="2" id="KW-0489">Methyltransferase</keyword>
<dbReference type="PANTHER" id="PTHR43836:SF2">
    <property type="entry name" value="CATECHOL O-METHYLTRANSFERASE 1-RELATED"/>
    <property type="match status" value="1"/>
</dbReference>
<comment type="similarity">
    <text evidence="6">Belongs to the class I-like SAM-binding methyltransferase superfamily. Cation-dependent O-methyltransferase family.</text>
</comment>
<sequence>MAMAGRTLAQRVTGRSLAAASHMRLEAPLAAMPRSIQTLARGGQAPRCQRTAGVRGIVSAESVGTVVRVDKEHWSAFMFGRERQLLIHVINTAQEGDTDSVMEAMDSFWAHTFAMAGTDSWSVRGDLLDKVMKEKRPDRCLEIGTYCGYSALRMARHLPDGGVLVSIEVDPLFAAIATKIVEHAGLASKVKILMGTVESKATRISECLSRGPVADGSATKPADFVLCDHSKELFVPDLKLLEERGVVGPGTVVMGDTTVYPGEADSDKAGNLLSYFAAHPKYRVQQYVGTEVQHGITVSEWVHLP</sequence>
<name>A0A7S1QC03_ALECA</name>
<dbReference type="EMBL" id="HBGE01036765">
    <property type="protein sequence ID" value="CAD9131149.1"/>
    <property type="molecule type" value="Transcribed_RNA"/>
</dbReference>
<dbReference type="PANTHER" id="PTHR43836">
    <property type="entry name" value="CATECHOL O-METHYLTRANSFERASE 1-RELATED"/>
    <property type="match status" value="1"/>
</dbReference>
<dbReference type="EC" id="2.1.1.6" evidence="1"/>
<accession>A0A7S1QC03</accession>
<dbReference type="GO" id="GO:0006584">
    <property type="term" value="P:catecholamine metabolic process"/>
    <property type="evidence" value="ECO:0007669"/>
    <property type="project" value="UniProtKB-KW"/>
</dbReference>
<evidence type="ECO:0000256" key="1">
    <source>
        <dbReference type="ARBA" id="ARBA00012880"/>
    </source>
</evidence>
<dbReference type="GO" id="GO:0016206">
    <property type="term" value="F:catechol O-methyltransferase activity"/>
    <property type="evidence" value="ECO:0007669"/>
    <property type="project" value="UniProtKB-EC"/>
</dbReference>
<proteinExistence type="inferred from homology"/>
<protein>
    <recommendedName>
        <fullName evidence="1">catechol O-methyltransferase</fullName>
        <ecNumber evidence="1">2.1.1.6</ecNumber>
    </recommendedName>
</protein>
<evidence type="ECO:0000256" key="2">
    <source>
        <dbReference type="ARBA" id="ARBA00022603"/>
    </source>
</evidence>
<dbReference type="AlphaFoldDB" id="A0A7S1QC03"/>
<keyword evidence="3" id="KW-0808">Transferase</keyword>
<evidence type="ECO:0000256" key="4">
    <source>
        <dbReference type="ARBA" id="ARBA00022691"/>
    </source>
</evidence>
<organism evidence="7">
    <name type="scientific">Alexandrium catenella</name>
    <name type="common">Red tide dinoflagellate</name>
    <name type="synonym">Gonyaulax catenella</name>
    <dbReference type="NCBI Taxonomy" id="2925"/>
    <lineage>
        <taxon>Eukaryota</taxon>
        <taxon>Sar</taxon>
        <taxon>Alveolata</taxon>
        <taxon>Dinophyceae</taxon>
        <taxon>Gonyaulacales</taxon>
        <taxon>Pyrocystaceae</taxon>
        <taxon>Alexandrium</taxon>
    </lineage>
</organism>
<evidence type="ECO:0000256" key="5">
    <source>
        <dbReference type="ARBA" id="ARBA00022939"/>
    </source>
</evidence>
<gene>
    <name evidence="7" type="ORF">ACAT0790_LOCUS22191</name>
</gene>
<dbReference type="Pfam" id="PF01596">
    <property type="entry name" value="Methyltransf_3"/>
    <property type="match status" value="1"/>
</dbReference>
<dbReference type="InterPro" id="IPR002935">
    <property type="entry name" value="SAM_O-MeTrfase"/>
</dbReference>
<evidence type="ECO:0000256" key="3">
    <source>
        <dbReference type="ARBA" id="ARBA00022679"/>
    </source>
</evidence>
<dbReference type="SUPFAM" id="SSF53335">
    <property type="entry name" value="S-adenosyl-L-methionine-dependent methyltransferases"/>
    <property type="match status" value="1"/>
</dbReference>
<dbReference type="Gene3D" id="3.40.50.150">
    <property type="entry name" value="Vaccinia Virus protein VP39"/>
    <property type="match status" value="1"/>
</dbReference>
<dbReference type="GO" id="GO:0032259">
    <property type="term" value="P:methylation"/>
    <property type="evidence" value="ECO:0007669"/>
    <property type="project" value="UniProtKB-KW"/>
</dbReference>
<dbReference type="InterPro" id="IPR029063">
    <property type="entry name" value="SAM-dependent_MTases_sf"/>
</dbReference>
<reference evidence="7" key="1">
    <citation type="submission" date="2021-01" db="EMBL/GenBank/DDBJ databases">
        <authorList>
            <person name="Corre E."/>
            <person name="Pelletier E."/>
            <person name="Niang G."/>
            <person name="Scheremetjew M."/>
            <person name="Finn R."/>
            <person name="Kale V."/>
            <person name="Holt S."/>
            <person name="Cochrane G."/>
            <person name="Meng A."/>
            <person name="Brown T."/>
            <person name="Cohen L."/>
        </authorList>
    </citation>
    <scope>NUCLEOTIDE SEQUENCE</scope>
    <source>
        <strain evidence="7">OF101</strain>
    </source>
</reference>
<keyword evidence="4" id="KW-0949">S-adenosyl-L-methionine</keyword>
<evidence type="ECO:0000256" key="6">
    <source>
        <dbReference type="ARBA" id="ARBA00023453"/>
    </source>
</evidence>
<keyword evidence="5" id="KW-0128">Catecholamine metabolism</keyword>